<organism evidence="6 7">
    <name type="scientific">Nocardioides currus</name>
    <dbReference type="NCBI Taxonomy" id="2133958"/>
    <lineage>
        <taxon>Bacteria</taxon>
        <taxon>Bacillati</taxon>
        <taxon>Actinomycetota</taxon>
        <taxon>Actinomycetes</taxon>
        <taxon>Propionibacteriales</taxon>
        <taxon>Nocardioidaceae</taxon>
        <taxon>Nocardioides</taxon>
    </lineage>
</organism>
<proteinExistence type="inferred from homology"/>
<dbReference type="Gene3D" id="3.90.550.10">
    <property type="entry name" value="Spore Coat Polysaccharide Biosynthesis Protein SpsA, Chain A"/>
    <property type="match status" value="1"/>
</dbReference>
<dbReference type="Proteomes" id="UP000244867">
    <property type="component" value="Unassembled WGS sequence"/>
</dbReference>
<keyword evidence="4 6" id="KW-0808">Transferase</keyword>
<dbReference type="InterPro" id="IPR029044">
    <property type="entry name" value="Nucleotide-diphossugar_trans"/>
</dbReference>
<accession>A0A2R7Z265</accession>
<sequence length="303" mass="32249">MTQAGVDVAVVVVTYNSSDVLPGLVETLPVGLDGVTWQLVVVDNASSDDSPGLAARLAPDCTVVETGRNAGYAAGLNAGVLAAPPHRAVLVLNPDVRLEQGCVATLLAALDRPGVGIAVPRLGDGDGALHLSLRREPTVLRAWGDALLGARRAGRWSALGELVTDPAAYADGRTVDWGEGSTQLVSAACWQACGPWDESFFLYSEETEFGLRARDRGFATWFEPTARATHLQGESMTSPRLWALLATNRVRLHWRRHGPFAGLAFWAGVTLREASRAALGKATSRAALSALLSPRQWRTRPAP</sequence>
<evidence type="ECO:0000256" key="3">
    <source>
        <dbReference type="ARBA" id="ARBA00022676"/>
    </source>
</evidence>
<name>A0A2R7Z265_9ACTN</name>
<comment type="similarity">
    <text evidence="2">Belongs to the glycosyltransferase 2 family.</text>
</comment>
<dbReference type="OrthoDB" id="9771846at2"/>
<dbReference type="InterPro" id="IPR001173">
    <property type="entry name" value="Glyco_trans_2-like"/>
</dbReference>
<dbReference type="PANTHER" id="PTHR43179:SF12">
    <property type="entry name" value="GALACTOFURANOSYLTRANSFERASE GLFT2"/>
    <property type="match status" value="1"/>
</dbReference>
<protein>
    <submittedName>
        <fullName evidence="6">Glycosyltransferase family 2 protein</fullName>
    </submittedName>
</protein>
<keyword evidence="7" id="KW-1185">Reference proteome</keyword>
<comment type="pathway">
    <text evidence="1">Cell wall biogenesis; cell wall polysaccharide biosynthesis.</text>
</comment>
<evidence type="ECO:0000259" key="5">
    <source>
        <dbReference type="Pfam" id="PF00535"/>
    </source>
</evidence>
<dbReference type="AlphaFoldDB" id="A0A2R7Z265"/>
<evidence type="ECO:0000256" key="1">
    <source>
        <dbReference type="ARBA" id="ARBA00004776"/>
    </source>
</evidence>
<evidence type="ECO:0000313" key="7">
    <source>
        <dbReference type="Proteomes" id="UP000244867"/>
    </source>
</evidence>
<dbReference type="SUPFAM" id="SSF53448">
    <property type="entry name" value="Nucleotide-diphospho-sugar transferases"/>
    <property type="match status" value="1"/>
</dbReference>
<reference evidence="6 7" key="1">
    <citation type="submission" date="2018-03" db="EMBL/GenBank/DDBJ databases">
        <authorList>
            <person name="Keele B.F."/>
        </authorList>
    </citation>
    <scope>NUCLEOTIDE SEQUENCE [LARGE SCALE GENOMIC DNA]</scope>
    <source>
        <strain evidence="6 7">IB-3</strain>
    </source>
</reference>
<gene>
    <name evidence="6" type="ORF">C7S10_00910</name>
</gene>
<dbReference type="PANTHER" id="PTHR43179">
    <property type="entry name" value="RHAMNOSYLTRANSFERASE WBBL"/>
    <property type="match status" value="1"/>
</dbReference>
<dbReference type="GO" id="GO:0016757">
    <property type="term" value="F:glycosyltransferase activity"/>
    <property type="evidence" value="ECO:0007669"/>
    <property type="project" value="UniProtKB-KW"/>
</dbReference>
<dbReference type="Pfam" id="PF00535">
    <property type="entry name" value="Glycos_transf_2"/>
    <property type="match status" value="1"/>
</dbReference>
<dbReference type="EMBL" id="PYXZ01000001">
    <property type="protein sequence ID" value="PUA82346.1"/>
    <property type="molecule type" value="Genomic_DNA"/>
</dbReference>
<evidence type="ECO:0000256" key="4">
    <source>
        <dbReference type="ARBA" id="ARBA00022679"/>
    </source>
</evidence>
<comment type="caution">
    <text evidence="6">The sequence shown here is derived from an EMBL/GenBank/DDBJ whole genome shotgun (WGS) entry which is preliminary data.</text>
</comment>
<feature type="domain" description="Glycosyltransferase 2-like" evidence="5">
    <location>
        <begin position="10"/>
        <end position="124"/>
    </location>
</feature>
<dbReference type="RefSeq" id="WP_108342533.1">
    <property type="nucleotide sequence ID" value="NZ_PYXZ01000001.1"/>
</dbReference>
<keyword evidence="3" id="KW-0328">Glycosyltransferase</keyword>
<evidence type="ECO:0000256" key="2">
    <source>
        <dbReference type="ARBA" id="ARBA00006739"/>
    </source>
</evidence>
<evidence type="ECO:0000313" key="6">
    <source>
        <dbReference type="EMBL" id="PUA82346.1"/>
    </source>
</evidence>